<comment type="caution">
    <text evidence="2">The sequence shown here is derived from an EMBL/GenBank/DDBJ whole genome shotgun (WGS) entry which is preliminary data.</text>
</comment>
<feature type="domain" description="YrdC-like" evidence="1">
    <location>
        <begin position="14"/>
        <end position="200"/>
    </location>
</feature>
<organism evidence="2 3">
    <name type="scientific">Marinicella pacifica</name>
    <dbReference type="NCBI Taxonomy" id="1171543"/>
    <lineage>
        <taxon>Bacteria</taxon>
        <taxon>Pseudomonadati</taxon>
        <taxon>Pseudomonadota</taxon>
        <taxon>Gammaproteobacteria</taxon>
        <taxon>Lysobacterales</taxon>
        <taxon>Marinicellaceae</taxon>
        <taxon>Marinicella</taxon>
    </lineage>
</organism>
<name>A0A917FPM2_9GAMM</name>
<dbReference type="InterPro" id="IPR052532">
    <property type="entry name" value="SUA5_domain"/>
</dbReference>
<reference evidence="2" key="2">
    <citation type="submission" date="2020-09" db="EMBL/GenBank/DDBJ databases">
        <authorList>
            <person name="Sun Q."/>
            <person name="Zhou Y."/>
        </authorList>
    </citation>
    <scope>NUCLEOTIDE SEQUENCE</scope>
    <source>
        <strain evidence="2">CGMCC 1.12181</strain>
    </source>
</reference>
<dbReference type="Gene3D" id="3.90.870.10">
    <property type="entry name" value="DHBP synthase"/>
    <property type="match status" value="1"/>
</dbReference>
<dbReference type="RefSeq" id="WP_188364873.1">
    <property type="nucleotide sequence ID" value="NZ_BAABJF010000015.1"/>
</dbReference>
<keyword evidence="3" id="KW-1185">Reference proteome</keyword>
<dbReference type="InterPro" id="IPR017945">
    <property type="entry name" value="DHBP_synth_RibB-like_a/b_dom"/>
</dbReference>
<evidence type="ECO:0000313" key="3">
    <source>
        <dbReference type="Proteomes" id="UP000605253"/>
    </source>
</evidence>
<reference evidence="2" key="1">
    <citation type="journal article" date="2014" name="Int. J. Syst. Evol. Microbiol.">
        <title>Complete genome sequence of Corynebacterium casei LMG S-19264T (=DSM 44701T), isolated from a smear-ripened cheese.</title>
        <authorList>
            <consortium name="US DOE Joint Genome Institute (JGI-PGF)"/>
            <person name="Walter F."/>
            <person name="Albersmeier A."/>
            <person name="Kalinowski J."/>
            <person name="Ruckert C."/>
        </authorList>
    </citation>
    <scope>NUCLEOTIDE SEQUENCE</scope>
    <source>
        <strain evidence="2">CGMCC 1.12181</strain>
    </source>
</reference>
<dbReference type="SUPFAM" id="SSF55821">
    <property type="entry name" value="YrdC/RibB"/>
    <property type="match status" value="1"/>
</dbReference>
<dbReference type="PROSITE" id="PS51163">
    <property type="entry name" value="YRDC"/>
    <property type="match status" value="1"/>
</dbReference>
<dbReference type="PANTHER" id="PTHR42828">
    <property type="entry name" value="DHBP SYNTHASE RIBB-LIKE ALPHA/BETA DOMAIN-CONTAINING PROTEIN"/>
    <property type="match status" value="1"/>
</dbReference>
<dbReference type="Pfam" id="PF01300">
    <property type="entry name" value="Sua5_yciO_yrdC"/>
    <property type="match status" value="1"/>
</dbReference>
<gene>
    <name evidence="2" type="ORF">GCM10011365_12830</name>
</gene>
<protein>
    <submittedName>
        <fullName evidence="2">Threonylcarbamoyl-AMP synthase</fullName>
    </submittedName>
</protein>
<accession>A0A917FPM2</accession>
<sequence length="205" mass="22970">MAEVYQVHPENPQPRTIKMAIDAVKEGGLIVYPTDSGYAIGWSLDNHQALKKVAFIKAVEEHQNYTMMCDSISQMTDYVLVDNVAFRLMKQHTPGPYTFILPATRRVPKKMQHQKRRTIGVRVSDHNVVQALLTELGEPMMTSSLEFPNVDMYALDIDDVVDKIGNQVDMIIDVGYCAQEPSTVVDLSDGEVNILRQGAGEVDFV</sequence>
<dbReference type="AlphaFoldDB" id="A0A917FPM2"/>
<evidence type="ECO:0000259" key="1">
    <source>
        <dbReference type="PROSITE" id="PS51163"/>
    </source>
</evidence>
<dbReference type="PANTHER" id="PTHR42828:SF3">
    <property type="entry name" value="THREONYLCARBAMOYL-AMP SYNTHASE"/>
    <property type="match status" value="1"/>
</dbReference>
<dbReference type="EMBL" id="BMEO01000004">
    <property type="protein sequence ID" value="GGF93017.1"/>
    <property type="molecule type" value="Genomic_DNA"/>
</dbReference>
<dbReference type="NCBIfam" id="TIGR00057">
    <property type="entry name" value="L-threonylcarbamoyladenylate synthase"/>
    <property type="match status" value="1"/>
</dbReference>
<evidence type="ECO:0000313" key="2">
    <source>
        <dbReference type="EMBL" id="GGF93017.1"/>
    </source>
</evidence>
<dbReference type="Proteomes" id="UP000605253">
    <property type="component" value="Unassembled WGS sequence"/>
</dbReference>
<dbReference type="InterPro" id="IPR006070">
    <property type="entry name" value="Sua5-like_dom"/>
</dbReference>
<dbReference type="GO" id="GO:0003725">
    <property type="term" value="F:double-stranded RNA binding"/>
    <property type="evidence" value="ECO:0007669"/>
    <property type="project" value="InterPro"/>
</dbReference>
<proteinExistence type="predicted"/>